<dbReference type="EMBL" id="CAJNJA010024056">
    <property type="protein sequence ID" value="CAE7521352.1"/>
    <property type="molecule type" value="Genomic_DNA"/>
</dbReference>
<evidence type="ECO:0000256" key="1">
    <source>
        <dbReference type="SAM" id="Coils"/>
    </source>
</evidence>
<feature type="coiled-coil region" evidence="1">
    <location>
        <begin position="70"/>
        <end position="104"/>
    </location>
</feature>
<evidence type="ECO:0000313" key="3">
    <source>
        <dbReference type="Proteomes" id="UP000601435"/>
    </source>
</evidence>
<name>A0A812T9Q9_9DINO</name>
<organism evidence="2 3">
    <name type="scientific">Symbiodinium necroappetens</name>
    <dbReference type="NCBI Taxonomy" id="1628268"/>
    <lineage>
        <taxon>Eukaryota</taxon>
        <taxon>Sar</taxon>
        <taxon>Alveolata</taxon>
        <taxon>Dinophyceae</taxon>
        <taxon>Suessiales</taxon>
        <taxon>Symbiodiniaceae</taxon>
        <taxon>Symbiodinium</taxon>
    </lineage>
</organism>
<keyword evidence="1" id="KW-0175">Coiled coil</keyword>
<dbReference type="Proteomes" id="UP000601435">
    <property type="component" value="Unassembled WGS sequence"/>
</dbReference>
<evidence type="ECO:0000313" key="2">
    <source>
        <dbReference type="EMBL" id="CAE7521352.1"/>
    </source>
</evidence>
<reference evidence="2" key="1">
    <citation type="submission" date="2021-02" db="EMBL/GenBank/DDBJ databases">
        <authorList>
            <person name="Dougan E. K."/>
            <person name="Rhodes N."/>
            <person name="Thang M."/>
            <person name="Chan C."/>
        </authorList>
    </citation>
    <scope>NUCLEOTIDE SEQUENCE</scope>
</reference>
<comment type="caution">
    <text evidence="2">The sequence shown here is derived from an EMBL/GenBank/DDBJ whole genome shotgun (WGS) entry which is preliminary data.</text>
</comment>
<sequence length="122" mass="13408">MPPAGDEDELALETIGENDPRVKKLQEIAWGLQSVTNRPGNRLPEDAKRAAYRVTSRAIALCTNAEYVEVDDFVKRAAALTKEIEDKKKELQELEEAIKADLSGKCYRATGDGGYTIGPRAS</sequence>
<protein>
    <submittedName>
        <fullName evidence="2">Uncharacterized protein</fullName>
    </submittedName>
</protein>
<dbReference type="AlphaFoldDB" id="A0A812T9Q9"/>
<accession>A0A812T9Q9</accession>
<dbReference type="OrthoDB" id="429102at2759"/>
<gene>
    <name evidence="2" type="ORF">SNEC2469_LOCUS14917</name>
</gene>
<proteinExistence type="predicted"/>
<keyword evidence="3" id="KW-1185">Reference proteome</keyword>